<dbReference type="AlphaFoldDB" id="A0A4D6L408"/>
<reference evidence="1 2" key="1">
    <citation type="submission" date="2019-04" db="EMBL/GenBank/DDBJ databases">
        <title>An improved genome assembly and genetic linkage map for asparagus bean, Vigna unguiculata ssp. sesquipedialis.</title>
        <authorList>
            <person name="Xia Q."/>
            <person name="Zhang R."/>
            <person name="Dong Y."/>
        </authorList>
    </citation>
    <scope>NUCLEOTIDE SEQUENCE [LARGE SCALE GENOMIC DNA]</scope>
    <source>
        <tissue evidence="1">Leaf</tissue>
    </source>
</reference>
<dbReference type="Proteomes" id="UP000501690">
    <property type="component" value="Linkage Group LG2"/>
</dbReference>
<protein>
    <submittedName>
        <fullName evidence="1">Uncharacterized protein</fullName>
    </submittedName>
</protein>
<dbReference type="EMBL" id="CP039346">
    <property type="protein sequence ID" value="QCD83251.1"/>
    <property type="molecule type" value="Genomic_DNA"/>
</dbReference>
<sequence>MDCEGDKRAFKFEGDHFAGAVRLGNTQNSLCRLATRSLAPGASAAVRLRGRFRQANGAITVMFRSVGAGRWRLNRQAVATRIMCLKALGAWRYATPAKRSGCWQRLAARVPRQAIYTAAALNFDCVFVIYKASSGALKYGWVQIDCPPQLLADELVLGRYGLCSYIGTLPGVTVYDP</sequence>
<name>A0A4D6L408_VIGUN</name>
<gene>
    <name evidence="1" type="ORF">DEO72_LG2g3594</name>
</gene>
<proteinExistence type="predicted"/>
<organism evidence="1 2">
    <name type="scientific">Vigna unguiculata</name>
    <name type="common">Cowpea</name>
    <dbReference type="NCBI Taxonomy" id="3917"/>
    <lineage>
        <taxon>Eukaryota</taxon>
        <taxon>Viridiplantae</taxon>
        <taxon>Streptophyta</taxon>
        <taxon>Embryophyta</taxon>
        <taxon>Tracheophyta</taxon>
        <taxon>Spermatophyta</taxon>
        <taxon>Magnoliopsida</taxon>
        <taxon>eudicotyledons</taxon>
        <taxon>Gunneridae</taxon>
        <taxon>Pentapetalae</taxon>
        <taxon>rosids</taxon>
        <taxon>fabids</taxon>
        <taxon>Fabales</taxon>
        <taxon>Fabaceae</taxon>
        <taxon>Papilionoideae</taxon>
        <taxon>50 kb inversion clade</taxon>
        <taxon>NPAAA clade</taxon>
        <taxon>indigoferoid/millettioid clade</taxon>
        <taxon>Phaseoleae</taxon>
        <taxon>Vigna</taxon>
    </lineage>
</organism>
<evidence type="ECO:0000313" key="2">
    <source>
        <dbReference type="Proteomes" id="UP000501690"/>
    </source>
</evidence>
<accession>A0A4D6L408</accession>
<evidence type="ECO:0000313" key="1">
    <source>
        <dbReference type="EMBL" id="QCD83251.1"/>
    </source>
</evidence>
<keyword evidence="2" id="KW-1185">Reference proteome</keyword>